<comment type="caution">
    <text evidence="2">The sequence shown here is derived from an EMBL/GenBank/DDBJ whole genome shotgun (WGS) entry which is preliminary data.</text>
</comment>
<proteinExistence type="predicted"/>
<keyword evidence="3" id="KW-1185">Reference proteome</keyword>
<evidence type="ECO:0000313" key="3">
    <source>
        <dbReference type="Proteomes" id="UP001454036"/>
    </source>
</evidence>
<dbReference type="Proteomes" id="UP001454036">
    <property type="component" value="Unassembled WGS sequence"/>
</dbReference>
<evidence type="ECO:0000259" key="1">
    <source>
        <dbReference type="Pfam" id="PF25597"/>
    </source>
</evidence>
<organism evidence="2 3">
    <name type="scientific">Lithospermum erythrorhizon</name>
    <name type="common">Purple gromwell</name>
    <name type="synonym">Lithospermum officinale var. erythrorhizon</name>
    <dbReference type="NCBI Taxonomy" id="34254"/>
    <lineage>
        <taxon>Eukaryota</taxon>
        <taxon>Viridiplantae</taxon>
        <taxon>Streptophyta</taxon>
        <taxon>Embryophyta</taxon>
        <taxon>Tracheophyta</taxon>
        <taxon>Spermatophyta</taxon>
        <taxon>Magnoliopsida</taxon>
        <taxon>eudicotyledons</taxon>
        <taxon>Gunneridae</taxon>
        <taxon>Pentapetalae</taxon>
        <taxon>asterids</taxon>
        <taxon>lamiids</taxon>
        <taxon>Boraginales</taxon>
        <taxon>Boraginaceae</taxon>
        <taxon>Boraginoideae</taxon>
        <taxon>Lithospermeae</taxon>
        <taxon>Lithospermum</taxon>
    </lineage>
</organism>
<dbReference type="EMBL" id="BAABME010001894">
    <property type="protein sequence ID" value="GAA0152010.1"/>
    <property type="molecule type" value="Genomic_DNA"/>
</dbReference>
<dbReference type="InterPro" id="IPR057670">
    <property type="entry name" value="SH3_retrovirus"/>
</dbReference>
<gene>
    <name evidence="2" type="ORF">LIER_10601</name>
</gene>
<name>A0AAV3PL63_LITER</name>
<sequence>MTGEYSSSSWILDTGASHHLTGSLSCMTATRSIAACPIGLPDGHTANATMEGLDQRSGSLIGAGERKEGLYYYRRVPIVCAVTVSGLSQFELCHLRLGHPSNRVLKLVPDIQHNQSRKPLDHGTPSHILGDQSPFQVLLGTVPPIDHLWVFRCLCFAHDKQSKGDKFASRSRRCMFVGYPNTQKGWKLYDLESKEIFVSRDVKFYETEFPFLKNRLSSFVSVSPRQDVSGASGVLTSYLDDEEDIGEVSMVSTYPFTLALSSTDPSISVPSSPEVVVLPEHATSSPTLVTPAEP</sequence>
<feature type="domain" description="Retroviral polymerase SH3-like" evidence="1">
    <location>
        <begin position="153"/>
        <end position="214"/>
    </location>
</feature>
<reference evidence="2 3" key="1">
    <citation type="submission" date="2024-01" db="EMBL/GenBank/DDBJ databases">
        <title>The complete chloroplast genome sequence of Lithospermum erythrorhizon: insights into the phylogenetic relationship among Boraginaceae species and the maternal lineages of purple gromwells.</title>
        <authorList>
            <person name="Okada T."/>
            <person name="Watanabe K."/>
        </authorList>
    </citation>
    <scope>NUCLEOTIDE SEQUENCE [LARGE SCALE GENOMIC DNA]</scope>
</reference>
<evidence type="ECO:0000313" key="2">
    <source>
        <dbReference type="EMBL" id="GAA0152010.1"/>
    </source>
</evidence>
<dbReference type="Pfam" id="PF25597">
    <property type="entry name" value="SH3_retrovirus"/>
    <property type="match status" value="1"/>
</dbReference>
<protein>
    <recommendedName>
        <fullName evidence="1">Retroviral polymerase SH3-like domain-containing protein</fullName>
    </recommendedName>
</protein>
<accession>A0AAV3PL63</accession>
<dbReference type="AlphaFoldDB" id="A0AAV3PL63"/>